<dbReference type="InterPro" id="IPR007484">
    <property type="entry name" value="Peptidase_M28"/>
</dbReference>
<keyword evidence="3" id="KW-0031">Aminopeptidase</keyword>
<dbReference type="AlphaFoldDB" id="A0A2S7SUW3"/>
<proteinExistence type="predicted"/>
<gene>
    <name evidence="3" type="ORF">CJD36_010480</name>
</gene>
<dbReference type="EMBL" id="PPSL01000003">
    <property type="protein sequence ID" value="PQJ10395.1"/>
    <property type="molecule type" value="Genomic_DNA"/>
</dbReference>
<dbReference type="SUPFAM" id="SSF53187">
    <property type="entry name" value="Zn-dependent exopeptidases"/>
    <property type="match status" value="1"/>
</dbReference>
<feature type="signal peptide" evidence="1">
    <location>
        <begin position="1"/>
        <end position="23"/>
    </location>
</feature>
<dbReference type="Gene3D" id="3.40.630.10">
    <property type="entry name" value="Zn peptidases"/>
    <property type="match status" value="1"/>
</dbReference>
<keyword evidence="1" id="KW-0732">Signal</keyword>
<evidence type="ECO:0000256" key="1">
    <source>
        <dbReference type="SAM" id="SignalP"/>
    </source>
</evidence>
<dbReference type="GO" id="GO:0008235">
    <property type="term" value="F:metalloexopeptidase activity"/>
    <property type="evidence" value="ECO:0007669"/>
    <property type="project" value="InterPro"/>
</dbReference>
<feature type="chain" id="PRO_5015509636" evidence="1">
    <location>
        <begin position="24"/>
        <end position="431"/>
    </location>
</feature>
<dbReference type="InterPro" id="IPR045175">
    <property type="entry name" value="M28_fam"/>
</dbReference>
<dbReference type="OrthoDB" id="9764939at2"/>
<feature type="domain" description="Peptidase M28" evidence="2">
    <location>
        <begin position="234"/>
        <end position="426"/>
    </location>
</feature>
<evidence type="ECO:0000259" key="2">
    <source>
        <dbReference type="Pfam" id="PF04389"/>
    </source>
</evidence>
<keyword evidence="4" id="KW-1185">Reference proteome</keyword>
<organism evidence="3 4">
    <name type="scientific">Flavipsychrobacter stenotrophus</name>
    <dbReference type="NCBI Taxonomy" id="2077091"/>
    <lineage>
        <taxon>Bacteria</taxon>
        <taxon>Pseudomonadati</taxon>
        <taxon>Bacteroidota</taxon>
        <taxon>Chitinophagia</taxon>
        <taxon>Chitinophagales</taxon>
        <taxon>Chitinophagaceae</taxon>
        <taxon>Flavipsychrobacter</taxon>
    </lineage>
</organism>
<protein>
    <submittedName>
        <fullName evidence="3">Aminopeptidase</fullName>
    </submittedName>
</protein>
<name>A0A2S7SUW3_9BACT</name>
<dbReference type="Proteomes" id="UP000239872">
    <property type="component" value="Unassembled WGS sequence"/>
</dbReference>
<keyword evidence="3" id="KW-0378">Hydrolase</keyword>
<sequence>MYKIFITIIIACLLPTAYCSAQAESDTEIKTWLKSRIAVLADSSMHGRGYVKDGRQQASKYIRKQFRKYHLKPIAHKRSYRQTYTFPVNTFPGHVDLSIDGKNLIPGADFIIDAGSSSFRGDHLSFEKVDLSVIKDKEQWRKMLTTFRYNNKVYYLEHVDSLCKLLGLKKHYFSMVLPVGCYIIPQKEKFIWTVNKETTHASVIYVKDSLFKAGIKNISVNIEADLIKNAPSDNIIGVLRGDVKDTFLAITAHYDHLGMMGNKAIFPGASDNASGTAMLLYMARYFSTHPHHYSILFIAFSGEEAGLIGSEYFTKHPLVPLSNIKFLTNMDIMGDATEGITVVNATEYPKQFELLQNINTKQSLLPQIKSRGKASNSDHYHFSEAGVPSFFIYTNGGKGYYHDIYDKAEEISLNHVDSIVTLVINFLKELK</sequence>
<dbReference type="GO" id="GO:0004177">
    <property type="term" value="F:aminopeptidase activity"/>
    <property type="evidence" value="ECO:0007669"/>
    <property type="project" value="UniProtKB-KW"/>
</dbReference>
<dbReference type="Pfam" id="PF04389">
    <property type="entry name" value="Peptidase_M28"/>
    <property type="match status" value="1"/>
</dbReference>
<evidence type="ECO:0000313" key="3">
    <source>
        <dbReference type="EMBL" id="PQJ10395.1"/>
    </source>
</evidence>
<dbReference type="PANTHER" id="PTHR12147:SF26">
    <property type="entry name" value="PEPTIDASE M28 DOMAIN-CONTAINING PROTEIN"/>
    <property type="match status" value="1"/>
</dbReference>
<keyword evidence="3" id="KW-0645">Protease</keyword>
<dbReference type="GO" id="GO:0006508">
    <property type="term" value="P:proteolysis"/>
    <property type="evidence" value="ECO:0007669"/>
    <property type="project" value="InterPro"/>
</dbReference>
<comment type="caution">
    <text evidence="3">The sequence shown here is derived from an EMBL/GenBank/DDBJ whole genome shotgun (WGS) entry which is preliminary data.</text>
</comment>
<dbReference type="PANTHER" id="PTHR12147">
    <property type="entry name" value="METALLOPEPTIDASE M28 FAMILY MEMBER"/>
    <property type="match status" value="1"/>
</dbReference>
<evidence type="ECO:0000313" key="4">
    <source>
        <dbReference type="Proteomes" id="UP000239872"/>
    </source>
</evidence>
<reference evidence="3 4" key="1">
    <citation type="submission" date="2018-01" db="EMBL/GenBank/DDBJ databases">
        <title>A novel member of the phylum Bacteroidetes isolated from glacier ice.</title>
        <authorList>
            <person name="Liu Q."/>
            <person name="Xin Y.-H."/>
        </authorList>
    </citation>
    <scope>NUCLEOTIDE SEQUENCE [LARGE SCALE GENOMIC DNA]</scope>
    <source>
        <strain evidence="3 4">RB1R16</strain>
    </source>
</reference>
<dbReference type="RefSeq" id="WP_105039123.1">
    <property type="nucleotide sequence ID" value="NZ_PPSL01000003.1"/>
</dbReference>
<accession>A0A2S7SUW3</accession>